<evidence type="ECO:0000256" key="1">
    <source>
        <dbReference type="ARBA" id="ARBA00004651"/>
    </source>
</evidence>
<evidence type="ECO:0000256" key="4">
    <source>
        <dbReference type="ARBA" id="ARBA00022989"/>
    </source>
</evidence>
<evidence type="ECO:0000256" key="6">
    <source>
        <dbReference type="SAM" id="Phobius"/>
    </source>
</evidence>
<accession>A0A9D1TIW8</accession>
<evidence type="ECO:0000256" key="3">
    <source>
        <dbReference type="ARBA" id="ARBA00022692"/>
    </source>
</evidence>
<proteinExistence type="predicted"/>
<comment type="subcellular location">
    <subcellularLocation>
        <location evidence="1">Cell membrane</location>
        <topology evidence="1">Multi-pass membrane protein</topology>
    </subcellularLocation>
</comment>
<comment type="caution">
    <text evidence="8">The sequence shown here is derived from an EMBL/GenBank/DDBJ whole genome shotgun (WGS) entry which is preliminary data.</text>
</comment>
<feature type="transmembrane region" description="Helical" evidence="6">
    <location>
        <begin position="213"/>
        <end position="238"/>
    </location>
</feature>
<name>A0A9D1TIW8_9BACI</name>
<reference evidence="8" key="1">
    <citation type="journal article" date="2021" name="PeerJ">
        <title>Extensive microbial diversity within the chicken gut microbiome revealed by metagenomics and culture.</title>
        <authorList>
            <person name="Gilroy R."/>
            <person name="Ravi A."/>
            <person name="Getino M."/>
            <person name="Pursley I."/>
            <person name="Horton D.L."/>
            <person name="Alikhan N.F."/>
            <person name="Baker D."/>
            <person name="Gharbi K."/>
            <person name="Hall N."/>
            <person name="Watson M."/>
            <person name="Adriaenssens E.M."/>
            <person name="Foster-Nyarko E."/>
            <person name="Jarju S."/>
            <person name="Secka A."/>
            <person name="Antonio M."/>
            <person name="Oren A."/>
            <person name="Chaudhuri R.R."/>
            <person name="La Ragione R."/>
            <person name="Hildebrand F."/>
            <person name="Pallen M.J."/>
        </authorList>
    </citation>
    <scope>NUCLEOTIDE SEQUENCE</scope>
    <source>
        <strain evidence="8">CHK169-2315</strain>
    </source>
</reference>
<dbReference type="Proteomes" id="UP000823937">
    <property type="component" value="Unassembled WGS sequence"/>
</dbReference>
<dbReference type="AlphaFoldDB" id="A0A9D1TIW8"/>
<evidence type="ECO:0000313" key="9">
    <source>
        <dbReference type="Proteomes" id="UP000823937"/>
    </source>
</evidence>
<organism evidence="8 9">
    <name type="scientific">Candidatus Pseudogracilibacillus intestinigallinarum</name>
    <dbReference type="NCBI Taxonomy" id="2838742"/>
    <lineage>
        <taxon>Bacteria</taxon>
        <taxon>Bacillati</taxon>
        <taxon>Bacillota</taxon>
        <taxon>Bacilli</taxon>
        <taxon>Bacillales</taxon>
        <taxon>Bacillaceae</taxon>
        <taxon>Pseudogracilibacillus</taxon>
    </lineage>
</organism>
<feature type="transmembrane region" description="Helical" evidence="6">
    <location>
        <begin position="259"/>
        <end position="285"/>
    </location>
</feature>
<evidence type="ECO:0000259" key="7">
    <source>
        <dbReference type="Pfam" id="PF12698"/>
    </source>
</evidence>
<feature type="transmembrane region" description="Helical" evidence="6">
    <location>
        <begin position="297"/>
        <end position="319"/>
    </location>
</feature>
<keyword evidence="4 6" id="KW-1133">Transmembrane helix</keyword>
<keyword evidence="5 6" id="KW-0472">Membrane</keyword>
<evidence type="ECO:0000256" key="5">
    <source>
        <dbReference type="ARBA" id="ARBA00023136"/>
    </source>
</evidence>
<feature type="transmembrane region" description="Helical" evidence="6">
    <location>
        <begin position="21"/>
        <end position="42"/>
    </location>
</feature>
<dbReference type="InterPro" id="IPR013525">
    <property type="entry name" value="ABC2_TM"/>
</dbReference>
<sequence>MQTLKHYFMFLQIYVKQSKRKWLTFPLILLSPIIMIGATLFLSVQALQTEEAEPIRIGIVNDDQSEEITMLIDVLMEAKEAFEQYVHMEVLDETSAQEQIDENTLSAYVVFPANFIEDLFYGQEVLLEMVGNKHKQVESIVVKEIVDSVMRHINTSQANILLINHYAKKFIDDKEVRNEFLFEQFMSFFMYALSKDKIVSTDEVSNIATSSLYLYYGLSAFFILSTIWLWIVYLFLYREEADRMSVRIRLYGVTLTQQLLAKLTIVLGIHFILAFGLFFLFKHVFDLPLDGEDYGRIAIVFVLYSVIVVAILAMIEMLVTSLKGRLLLQLITVLLFLISSGAIVPTIYFPLYVQDWLPYIFSYETLFWLQEILLNGRLYAAYEPLTWMAIIATLLMLAIAFVKGRRMI</sequence>
<dbReference type="Gene3D" id="3.40.1710.10">
    <property type="entry name" value="abc type-2 transporter like domain"/>
    <property type="match status" value="1"/>
</dbReference>
<evidence type="ECO:0000256" key="2">
    <source>
        <dbReference type="ARBA" id="ARBA00022475"/>
    </source>
</evidence>
<keyword evidence="2" id="KW-1003">Cell membrane</keyword>
<dbReference type="GO" id="GO:0005886">
    <property type="term" value="C:plasma membrane"/>
    <property type="evidence" value="ECO:0007669"/>
    <property type="project" value="UniProtKB-SubCell"/>
</dbReference>
<dbReference type="InterPro" id="IPR051449">
    <property type="entry name" value="ABC-2_transporter_component"/>
</dbReference>
<feature type="transmembrane region" description="Helical" evidence="6">
    <location>
        <begin position="326"/>
        <end position="349"/>
    </location>
</feature>
<dbReference type="Pfam" id="PF12698">
    <property type="entry name" value="ABC2_membrane_3"/>
    <property type="match status" value="1"/>
</dbReference>
<reference evidence="8" key="2">
    <citation type="submission" date="2021-04" db="EMBL/GenBank/DDBJ databases">
        <authorList>
            <person name="Gilroy R."/>
        </authorList>
    </citation>
    <scope>NUCLEOTIDE SEQUENCE</scope>
    <source>
        <strain evidence="8">CHK169-2315</strain>
    </source>
</reference>
<dbReference type="PANTHER" id="PTHR30294:SF29">
    <property type="entry name" value="MULTIDRUG ABC TRANSPORTER PERMEASE YBHS-RELATED"/>
    <property type="match status" value="1"/>
</dbReference>
<gene>
    <name evidence="8" type="ORF">H9895_02095</name>
</gene>
<dbReference type="PANTHER" id="PTHR30294">
    <property type="entry name" value="MEMBRANE COMPONENT OF ABC TRANSPORTER YHHJ-RELATED"/>
    <property type="match status" value="1"/>
</dbReference>
<protein>
    <submittedName>
        <fullName evidence="8">ABC transporter permease</fullName>
    </submittedName>
</protein>
<feature type="domain" description="ABC-2 type transporter transmembrane" evidence="7">
    <location>
        <begin position="25"/>
        <end position="400"/>
    </location>
</feature>
<dbReference type="EMBL" id="DXHX01000028">
    <property type="protein sequence ID" value="HIV73854.1"/>
    <property type="molecule type" value="Genomic_DNA"/>
</dbReference>
<evidence type="ECO:0000313" key="8">
    <source>
        <dbReference type="EMBL" id="HIV73854.1"/>
    </source>
</evidence>
<keyword evidence="3 6" id="KW-0812">Transmembrane</keyword>
<dbReference type="GO" id="GO:0140359">
    <property type="term" value="F:ABC-type transporter activity"/>
    <property type="evidence" value="ECO:0007669"/>
    <property type="project" value="InterPro"/>
</dbReference>
<feature type="transmembrane region" description="Helical" evidence="6">
    <location>
        <begin position="385"/>
        <end position="402"/>
    </location>
</feature>